<dbReference type="RefSeq" id="WP_072833455.1">
    <property type="nucleotide sequence ID" value="NZ_FQUU01000001.1"/>
</dbReference>
<evidence type="ECO:0000256" key="1">
    <source>
        <dbReference type="ARBA" id="ARBA00022553"/>
    </source>
</evidence>
<dbReference type="InterPro" id="IPR050595">
    <property type="entry name" value="Bact_response_regulator"/>
</dbReference>
<dbReference type="Pfam" id="PF00072">
    <property type="entry name" value="Response_reg"/>
    <property type="match status" value="1"/>
</dbReference>
<dbReference type="CDD" id="cd00156">
    <property type="entry name" value="REC"/>
    <property type="match status" value="1"/>
</dbReference>
<dbReference type="PANTHER" id="PTHR44591:SF3">
    <property type="entry name" value="RESPONSE REGULATORY DOMAIN-CONTAINING PROTEIN"/>
    <property type="match status" value="1"/>
</dbReference>
<dbReference type="PROSITE" id="PS50110">
    <property type="entry name" value="RESPONSE_REGULATORY"/>
    <property type="match status" value="1"/>
</dbReference>
<feature type="modified residue" description="4-aspartylphosphate" evidence="2">
    <location>
        <position position="59"/>
    </location>
</feature>
<name>A0A1M4T0R7_9BACT</name>
<accession>A0A1M4T0R7</accession>
<reference evidence="4 5" key="1">
    <citation type="submission" date="2016-11" db="EMBL/GenBank/DDBJ databases">
        <authorList>
            <person name="Jaros S."/>
            <person name="Januszkiewicz K."/>
            <person name="Wedrychowicz H."/>
        </authorList>
    </citation>
    <scope>NUCLEOTIDE SEQUENCE [LARGE SCALE GENOMIC DNA]</scope>
    <source>
        <strain evidence="4 5">DSM 18119</strain>
    </source>
</reference>
<organism evidence="4 5">
    <name type="scientific">Flavisolibacter ginsengisoli DSM 18119</name>
    <dbReference type="NCBI Taxonomy" id="1121884"/>
    <lineage>
        <taxon>Bacteria</taxon>
        <taxon>Pseudomonadati</taxon>
        <taxon>Bacteroidota</taxon>
        <taxon>Chitinophagia</taxon>
        <taxon>Chitinophagales</taxon>
        <taxon>Chitinophagaceae</taxon>
        <taxon>Flavisolibacter</taxon>
    </lineage>
</organism>
<protein>
    <submittedName>
        <fullName evidence="4">Response regulator receiver domain-containing protein</fullName>
    </submittedName>
</protein>
<evidence type="ECO:0000259" key="3">
    <source>
        <dbReference type="PROSITE" id="PS50110"/>
    </source>
</evidence>
<dbReference type="PANTHER" id="PTHR44591">
    <property type="entry name" value="STRESS RESPONSE REGULATOR PROTEIN 1"/>
    <property type="match status" value="1"/>
</dbReference>
<keyword evidence="5" id="KW-1185">Reference proteome</keyword>
<evidence type="ECO:0000313" key="5">
    <source>
        <dbReference type="Proteomes" id="UP000184048"/>
    </source>
</evidence>
<dbReference type="Proteomes" id="UP000184048">
    <property type="component" value="Unassembled WGS sequence"/>
</dbReference>
<keyword evidence="1 2" id="KW-0597">Phosphoprotein</keyword>
<dbReference type="AlphaFoldDB" id="A0A1M4T0R7"/>
<gene>
    <name evidence="4" type="ORF">SAMN02745131_00300</name>
</gene>
<dbReference type="InterPro" id="IPR011006">
    <property type="entry name" value="CheY-like_superfamily"/>
</dbReference>
<dbReference type="OrthoDB" id="9789181at2"/>
<dbReference type="GO" id="GO:0000160">
    <property type="term" value="P:phosphorelay signal transduction system"/>
    <property type="evidence" value="ECO:0007669"/>
    <property type="project" value="InterPro"/>
</dbReference>
<proteinExistence type="predicted"/>
<feature type="domain" description="Response regulatory" evidence="3">
    <location>
        <begin position="10"/>
        <end position="123"/>
    </location>
</feature>
<evidence type="ECO:0000313" key="4">
    <source>
        <dbReference type="EMBL" id="SHE37950.1"/>
    </source>
</evidence>
<sequence length="124" mass="13891">MSKTAIAKKKVLIIEDEGDMCLLLNILLNGKDMELDHVQNLSKAEAYLKEEKPSVVILDNKLPDGFGIDFITTIKKNYPDIKIIMISGFDSSAKDVAIENGADIFLEKPFTRDQLYKSIVELSN</sequence>
<dbReference type="InterPro" id="IPR001789">
    <property type="entry name" value="Sig_transdc_resp-reg_receiver"/>
</dbReference>
<dbReference type="SUPFAM" id="SSF52172">
    <property type="entry name" value="CheY-like"/>
    <property type="match status" value="1"/>
</dbReference>
<dbReference type="STRING" id="1121884.SAMN02745131_00300"/>
<dbReference type="EMBL" id="FQUU01000001">
    <property type="protein sequence ID" value="SHE37950.1"/>
    <property type="molecule type" value="Genomic_DNA"/>
</dbReference>
<evidence type="ECO:0000256" key="2">
    <source>
        <dbReference type="PROSITE-ProRule" id="PRU00169"/>
    </source>
</evidence>
<dbReference type="Gene3D" id="3.40.50.2300">
    <property type="match status" value="1"/>
</dbReference>
<dbReference type="SMART" id="SM00448">
    <property type="entry name" value="REC"/>
    <property type="match status" value="1"/>
</dbReference>